<dbReference type="AlphaFoldDB" id="A0A7X9FU56"/>
<dbReference type="SUPFAM" id="SSF46785">
    <property type="entry name" value="Winged helix' DNA-binding domain"/>
    <property type="match status" value="1"/>
</dbReference>
<dbReference type="CDD" id="cd00090">
    <property type="entry name" value="HTH_ARSR"/>
    <property type="match status" value="1"/>
</dbReference>
<evidence type="ECO:0000313" key="2">
    <source>
        <dbReference type="EMBL" id="NMC64354.1"/>
    </source>
</evidence>
<feature type="domain" description="HTH arsR-type" evidence="1">
    <location>
        <begin position="8"/>
        <end position="102"/>
    </location>
</feature>
<dbReference type="InterPro" id="IPR001845">
    <property type="entry name" value="HTH_ArsR_DNA-bd_dom"/>
</dbReference>
<organism evidence="2 3">
    <name type="scientific">SAR324 cluster bacterium</name>
    <dbReference type="NCBI Taxonomy" id="2024889"/>
    <lineage>
        <taxon>Bacteria</taxon>
        <taxon>Deltaproteobacteria</taxon>
        <taxon>SAR324 cluster</taxon>
    </lineage>
</organism>
<protein>
    <submittedName>
        <fullName evidence="2">Helix-turn-helix domain-containing protein</fullName>
    </submittedName>
</protein>
<evidence type="ECO:0000259" key="1">
    <source>
        <dbReference type="SMART" id="SM00418"/>
    </source>
</evidence>
<dbReference type="Pfam" id="PF13601">
    <property type="entry name" value="HTH_34"/>
    <property type="match status" value="1"/>
</dbReference>
<comment type="caution">
    <text evidence="2">The sequence shown here is derived from an EMBL/GenBank/DDBJ whole genome shotgun (WGS) entry which is preliminary data.</text>
</comment>
<dbReference type="GO" id="GO:0003700">
    <property type="term" value="F:DNA-binding transcription factor activity"/>
    <property type="evidence" value="ECO:0007669"/>
    <property type="project" value="InterPro"/>
</dbReference>
<dbReference type="InterPro" id="IPR036390">
    <property type="entry name" value="WH_DNA-bd_sf"/>
</dbReference>
<reference evidence="2 3" key="1">
    <citation type="journal article" date="2020" name="Biotechnol. Biofuels">
        <title>New insights from the biogas microbiome by comprehensive genome-resolved metagenomics of nearly 1600 species originating from multiple anaerobic digesters.</title>
        <authorList>
            <person name="Campanaro S."/>
            <person name="Treu L."/>
            <person name="Rodriguez-R L.M."/>
            <person name="Kovalovszki A."/>
            <person name="Ziels R.M."/>
            <person name="Maus I."/>
            <person name="Zhu X."/>
            <person name="Kougias P.G."/>
            <person name="Basile A."/>
            <person name="Luo G."/>
            <person name="Schluter A."/>
            <person name="Konstantinidis K.T."/>
            <person name="Angelidaki I."/>
        </authorList>
    </citation>
    <scope>NUCLEOTIDE SEQUENCE [LARGE SCALE GENOMIC DNA]</scope>
    <source>
        <strain evidence="2">AS27yjCOA_65</strain>
    </source>
</reference>
<evidence type="ECO:0000313" key="3">
    <source>
        <dbReference type="Proteomes" id="UP000524246"/>
    </source>
</evidence>
<dbReference type="SMART" id="SM00418">
    <property type="entry name" value="HTH_ARSR"/>
    <property type="match status" value="1"/>
</dbReference>
<dbReference type="PANTHER" id="PTHR37318">
    <property type="entry name" value="BSL7504 PROTEIN"/>
    <property type="match status" value="1"/>
</dbReference>
<dbReference type="InterPro" id="IPR011991">
    <property type="entry name" value="ArsR-like_HTH"/>
</dbReference>
<proteinExistence type="predicted"/>
<dbReference type="InterPro" id="IPR027395">
    <property type="entry name" value="WH_DNA-bd_dom"/>
</dbReference>
<dbReference type="Proteomes" id="UP000524246">
    <property type="component" value="Unassembled WGS sequence"/>
</dbReference>
<dbReference type="PANTHER" id="PTHR37318:SF1">
    <property type="entry name" value="BSL7504 PROTEIN"/>
    <property type="match status" value="1"/>
</dbReference>
<sequence length="102" mass="11597">MKQLPLINLHPLLSDRVRLSIMAMLAGAKKDVDFTSLLTTLQLSRGNLSTHLRRLEEAGFIKGKKEFIDRKPRSSYRCTERGHKEIKLYLESVSAALKMLDG</sequence>
<dbReference type="Gene3D" id="1.10.10.10">
    <property type="entry name" value="Winged helix-like DNA-binding domain superfamily/Winged helix DNA-binding domain"/>
    <property type="match status" value="1"/>
</dbReference>
<dbReference type="EMBL" id="JAAZON010000655">
    <property type="protein sequence ID" value="NMC64354.1"/>
    <property type="molecule type" value="Genomic_DNA"/>
</dbReference>
<accession>A0A7X9FU56</accession>
<gene>
    <name evidence="2" type="ORF">GYA55_14410</name>
</gene>
<dbReference type="InterPro" id="IPR036388">
    <property type="entry name" value="WH-like_DNA-bd_sf"/>
</dbReference>
<name>A0A7X9FU56_9DELT</name>